<comment type="catalytic activity">
    <reaction evidence="10">
        <text>L-threonyl-[protein] + ATP = O-phospho-L-threonyl-[protein] + ADP + H(+)</text>
        <dbReference type="Rhea" id="RHEA:46608"/>
        <dbReference type="Rhea" id="RHEA-COMP:11060"/>
        <dbReference type="Rhea" id="RHEA-COMP:11605"/>
        <dbReference type="ChEBI" id="CHEBI:15378"/>
        <dbReference type="ChEBI" id="CHEBI:30013"/>
        <dbReference type="ChEBI" id="CHEBI:30616"/>
        <dbReference type="ChEBI" id="CHEBI:61977"/>
        <dbReference type="ChEBI" id="CHEBI:456216"/>
        <dbReference type="EC" id="2.7.11.22"/>
    </reaction>
</comment>
<evidence type="ECO:0000256" key="18">
    <source>
        <dbReference type="PROSITE-ProRule" id="PRU10141"/>
    </source>
</evidence>
<evidence type="ECO:0000256" key="2">
    <source>
        <dbReference type="ARBA" id="ARBA00012409"/>
    </source>
</evidence>
<dbReference type="GO" id="GO:0004693">
    <property type="term" value="F:cyclin-dependent protein serine/threonine kinase activity"/>
    <property type="evidence" value="ECO:0000318"/>
    <property type="project" value="GO_Central"/>
</dbReference>
<dbReference type="PROSITE" id="PS00108">
    <property type="entry name" value="PROTEIN_KINASE_ST"/>
    <property type="match status" value="1"/>
</dbReference>
<dbReference type="Gene3D" id="1.10.510.10">
    <property type="entry name" value="Transferase(Phosphotransferase) domain 1"/>
    <property type="match status" value="1"/>
</dbReference>
<keyword evidence="6" id="KW-0808">Transferase</keyword>
<evidence type="ECO:0000256" key="13">
    <source>
        <dbReference type="ARBA" id="ARBA00068143"/>
    </source>
</evidence>
<comment type="similarity">
    <text evidence="1">Belongs to the protein kinase superfamily. CMGC Ser/Thr protein kinase family. CDC2/CDKX subfamily.</text>
</comment>
<dbReference type="InterPro" id="IPR050108">
    <property type="entry name" value="CDK"/>
</dbReference>
<feature type="binding site" evidence="17">
    <location>
        <position position="59"/>
    </location>
    <ligand>
        <name>ATP</name>
        <dbReference type="ChEBI" id="CHEBI:30616"/>
    </ligand>
</feature>
<evidence type="ECO:0000256" key="19">
    <source>
        <dbReference type="RuleBase" id="RU000304"/>
    </source>
</evidence>
<dbReference type="Proteomes" id="UP000036987">
    <property type="component" value="Unassembled WGS sequence"/>
</dbReference>
<keyword evidence="4 19" id="KW-0723">Serine/threonine-protein kinase</keyword>
<feature type="domain" description="Protein kinase" evidence="21">
    <location>
        <begin position="30"/>
        <end position="310"/>
    </location>
</feature>
<feature type="binding site" evidence="17">
    <location>
        <begin position="36"/>
        <end position="44"/>
    </location>
    <ligand>
        <name>ATP</name>
        <dbReference type="ChEBI" id="CHEBI:30616"/>
    </ligand>
</feature>
<evidence type="ECO:0000256" key="3">
    <source>
        <dbReference type="ARBA" id="ARBA00012425"/>
    </source>
</evidence>
<proteinExistence type="inferred from homology"/>
<name>A0A0K9NJF4_ZOSMR</name>
<evidence type="ECO:0000259" key="21">
    <source>
        <dbReference type="PROSITE" id="PS50011"/>
    </source>
</evidence>
<evidence type="ECO:0000256" key="15">
    <source>
        <dbReference type="ARBA" id="ARBA00082468"/>
    </source>
</evidence>
<keyword evidence="23" id="KW-1185">Reference proteome</keyword>
<feature type="region of interest" description="Disordered" evidence="20">
    <location>
        <begin position="316"/>
        <end position="348"/>
    </location>
</feature>
<dbReference type="PROSITE" id="PS00107">
    <property type="entry name" value="PROTEIN_KINASE_ATP"/>
    <property type="match status" value="1"/>
</dbReference>
<feature type="region of interest" description="Disordered" evidence="20">
    <location>
        <begin position="1"/>
        <end position="20"/>
    </location>
</feature>
<sequence>MMSLEASNPPHVGGGEEEESLSSKKIVDRYLKGEILGEGTYGVVFKAIDTKTEQVVAIKKIRLGKQKEGLNFTALREIKLLKELHNPNIIELIDAFPYKGGLHLVFEFMESDLEAVIRNRSIILSPADIKSYLQMTLKGLAFCHKKWVIHRDMKPNNLLIGSDGQLKLADFGLARMFGSPDRRFTHQVFARWYRAPELLFGTKQYGAGVDVWAAGCIFAELLLRRPLLQGFSDIDQLGKIFAAFGTPKPSQWPDLVYLPDYVEYQYVPAPPLRTIFPMASDNALDLLSKMFTYDPKSRISAQQALDHRYFSSMPAPTKPALLPRPSPKGGSLNQKPPFDLNEGPAVLSPPRKTRRVILPQREGGLEGILNGADTTTDERIRKLRNTGDTAGQSGKMPMSVDNSALIGSGTAFRPTLNSVDRSYLKRKLDMDPEFEYSQ</sequence>
<dbReference type="FunFam" id="1.10.510.10:FF:000097">
    <property type="entry name" value="Putative cyclin-dependent kinase 7"/>
    <property type="match status" value="1"/>
</dbReference>
<accession>A0A0K9NJF4</accession>
<dbReference type="InterPro" id="IPR000719">
    <property type="entry name" value="Prot_kinase_dom"/>
</dbReference>
<evidence type="ECO:0000256" key="6">
    <source>
        <dbReference type="ARBA" id="ARBA00022679"/>
    </source>
</evidence>
<evidence type="ECO:0000256" key="5">
    <source>
        <dbReference type="ARBA" id="ARBA00022553"/>
    </source>
</evidence>
<comment type="catalytic activity">
    <reaction evidence="11">
        <text>L-seryl-[protein] + ATP = O-phospho-L-seryl-[protein] + ADP + H(+)</text>
        <dbReference type="Rhea" id="RHEA:17989"/>
        <dbReference type="Rhea" id="RHEA-COMP:9863"/>
        <dbReference type="Rhea" id="RHEA-COMP:11604"/>
        <dbReference type="ChEBI" id="CHEBI:15378"/>
        <dbReference type="ChEBI" id="CHEBI:29999"/>
        <dbReference type="ChEBI" id="CHEBI:30616"/>
        <dbReference type="ChEBI" id="CHEBI:83421"/>
        <dbReference type="ChEBI" id="CHEBI:456216"/>
        <dbReference type="EC" id="2.7.11.22"/>
    </reaction>
</comment>
<dbReference type="GO" id="GO:0008353">
    <property type="term" value="F:RNA polymerase II CTD heptapeptide repeat kinase activity"/>
    <property type="evidence" value="ECO:0000318"/>
    <property type="project" value="GO_Central"/>
</dbReference>
<reference evidence="23" key="1">
    <citation type="journal article" date="2016" name="Nature">
        <title>The genome of the seagrass Zostera marina reveals angiosperm adaptation to the sea.</title>
        <authorList>
            <person name="Olsen J.L."/>
            <person name="Rouze P."/>
            <person name="Verhelst B."/>
            <person name="Lin Y.-C."/>
            <person name="Bayer T."/>
            <person name="Collen J."/>
            <person name="Dattolo E."/>
            <person name="De Paoli E."/>
            <person name="Dittami S."/>
            <person name="Maumus F."/>
            <person name="Michel G."/>
            <person name="Kersting A."/>
            <person name="Lauritano C."/>
            <person name="Lohaus R."/>
            <person name="Toepel M."/>
            <person name="Tonon T."/>
            <person name="Vanneste K."/>
            <person name="Amirebrahimi M."/>
            <person name="Brakel J."/>
            <person name="Bostroem C."/>
            <person name="Chovatia M."/>
            <person name="Grimwood J."/>
            <person name="Jenkins J.W."/>
            <person name="Jueterbock A."/>
            <person name="Mraz A."/>
            <person name="Stam W.T."/>
            <person name="Tice H."/>
            <person name="Bornberg-Bauer E."/>
            <person name="Green P.J."/>
            <person name="Pearson G.A."/>
            <person name="Procaccini G."/>
            <person name="Duarte C.M."/>
            <person name="Schmutz J."/>
            <person name="Reusch T.B.H."/>
            <person name="Van de Peer Y."/>
        </authorList>
    </citation>
    <scope>NUCLEOTIDE SEQUENCE [LARGE SCALE GENOMIC DNA]</scope>
    <source>
        <strain evidence="23">cv. Finnish</strain>
    </source>
</reference>
<dbReference type="GO" id="GO:0005634">
    <property type="term" value="C:nucleus"/>
    <property type="evidence" value="ECO:0000318"/>
    <property type="project" value="GO_Central"/>
</dbReference>
<dbReference type="FunFam" id="3.30.200.20:FF:000289">
    <property type="entry name" value="Cyclin-dependent kinase D-1"/>
    <property type="match status" value="1"/>
</dbReference>
<keyword evidence="7 17" id="KW-0547">Nucleotide-binding</keyword>
<evidence type="ECO:0000256" key="11">
    <source>
        <dbReference type="ARBA" id="ARBA00048367"/>
    </source>
</evidence>
<dbReference type="PANTHER" id="PTHR24056:SF0">
    <property type="entry name" value="CYCLIN-DEPENDENT KINASE 7"/>
    <property type="match status" value="1"/>
</dbReference>
<dbReference type="OrthoDB" id="1732493at2759"/>
<dbReference type="GO" id="GO:0005524">
    <property type="term" value="F:ATP binding"/>
    <property type="evidence" value="ECO:0007669"/>
    <property type="project" value="UniProtKB-UniRule"/>
</dbReference>
<evidence type="ECO:0000313" key="23">
    <source>
        <dbReference type="Proteomes" id="UP000036987"/>
    </source>
</evidence>
<evidence type="ECO:0000256" key="14">
    <source>
        <dbReference type="ARBA" id="ARBA00082116"/>
    </source>
</evidence>
<dbReference type="InterPro" id="IPR011009">
    <property type="entry name" value="Kinase-like_dom_sf"/>
</dbReference>
<dbReference type="EC" id="2.7.11.23" evidence="2"/>
<dbReference type="PROSITE" id="PS50011">
    <property type="entry name" value="PROTEIN_KINASE_DOM"/>
    <property type="match status" value="1"/>
</dbReference>
<comment type="caution">
    <text evidence="22">The sequence shown here is derived from an EMBL/GenBank/DDBJ whole genome shotgun (WGS) entry which is preliminary data.</text>
</comment>
<evidence type="ECO:0000256" key="8">
    <source>
        <dbReference type="ARBA" id="ARBA00022777"/>
    </source>
</evidence>
<evidence type="ECO:0000256" key="4">
    <source>
        <dbReference type="ARBA" id="ARBA00022527"/>
    </source>
</evidence>
<evidence type="ECO:0000256" key="1">
    <source>
        <dbReference type="ARBA" id="ARBA00006485"/>
    </source>
</evidence>
<evidence type="ECO:0000256" key="16">
    <source>
        <dbReference type="PIRSR" id="PIRSR637770-1"/>
    </source>
</evidence>
<keyword evidence="5" id="KW-0597">Phosphoprotein</keyword>
<dbReference type="GO" id="GO:0005737">
    <property type="term" value="C:cytoplasm"/>
    <property type="evidence" value="ECO:0000318"/>
    <property type="project" value="GO_Central"/>
</dbReference>
<evidence type="ECO:0000256" key="12">
    <source>
        <dbReference type="ARBA" id="ARBA00049280"/>
    </source>
</evidence>
<dbReference type="EMBL" id="LFYR01002110">
    <property type="protein sequence ID" value="KMZ56899.1"/>
    <property type="molecule type" value="Genomic_DNA"/>
</dbReference>
<evidence type="ECO:0000313" key="22">
    <source>
        <dbReference type="EMBL" id="KMZ56899.1"/>
    </source>
</evidence>
<keyword evidence="8 22" id="KW-0418">Kinase</keyword>
<feature type="active site" description="Proton acceptor" evidence="16">
    <location>
        <position position="152"/>
    </location>
</feature>
<dbReference type="OMA" id="GIHHCHR"/>
<dbReference type="GO" id="GO:0045944">
    <property type="term" value="P:positive regulation of transcription by RNA polymerase II"/>
    <property type="evidence" value="ECO:0000318"/>
    <property type="project" value="GO_Central"/>
</dbReference>
<dbReference type="SUPFAM" id="SSF56112">
    <property type="entry name" value="Protein kinase-like (PK-like)"/>
    <property type="match status" value="1"/>
</dbReference>
<dbReference type="STRING" id="29655.A0A0K9NJF4"/>
<dbReference type="PANTHER" id="PTHR24056">
    <property type="entry name" value="CELL DIVISION PROTEIN KINASE"/>
    <property type="match status" value="1"/>
</dbReference>
<evidence type="ECO:0000256" key="7">
    <source>
        <dbReference type="ARBA" id="ARBA00022741"/>
    </source>
</evidence>
<protein>
    <recommendedName>
        <fullName evidence="13">Cyclin-dependent kinase D-1</fullName>
        <ecNumber evidence="3">2.7.11.22</ecNumber>
        <ecNumber evidence="2">2.7.11.23</ecNumber>
    </recommendedName>
    <alternativeName>
        <fullName evidence="15">CDC2+/CDC28-related protein kinase R2</fullName>
    </alternativeName>
    <alternativeName>
        <fullName evidence="14">CDK-activating kinase R2</fullName>
    </alternativeName>
</protein>
<dbReference type="GO" id="GO:0051726">
    <property type="term" value="P:regulation of cell cycle"/>
    <property type="evidence" value="ECO:0000318"/>
    <property type="project" value="GO_Central"/>
</dbReference>
<dbReference type="SMART" id="SM00220">
    <property type="entry name" value="S_TKc"/>
    <property type="match status" value="1"/>
</dbReference>
<dbReference type="InterPro" id="IPR017441">
    <property type="entry name" value="Protein_kinase_ATP_BS"/>
</dbReference>
<evidence type="ECO:0000256" key="10">
    <source>
        <dbReference type="ARBA" id="ARBA00047811"/>
    </source>
</evidence>
<dbReference type="InterPro" id="IPR037770">
    <property type="entry name" value="CDK7"/>
</dbReference>
<dbReference type="AlphaFoldDB" id="A0A0K9NJF4"/>
<evidence type="ECO:0000256" key="9">
    <source>
        <dbReference type="ARBA" id="ARBA00022840"/>
    </source>
</evidence>
<evidence type="ECO:0000256" key="20">
    <source>
        <dbReference type="SAM" id="MobiDB-lite"/>
    </source>
</evidence>
<dbReference type="GO" id="GO:0070985">
    <property type="term" value="C:transcription factor TFIIK complex"/>
    <property type="evidence" value="ECO:0000318"/>
    <property type="project" value="GO_Central"/>
</dbReference>
<gene>
    <name evidence="22" type="ORF">ZOSMA_8G00430</name>
</gene>
<dbReference type="CDD" id="cd07841">
    <property type="entry name" value="STKc_CDK7"/>
    <property type="match status" value="1"/>
</dbReference>
<feature type="binding site" evidence="18">
    <location>
        <position position="60"/>
    </location>
    <ligand>
        <name>ATP</name>
        <dbReference type="ChEBI" id="CHEBI:30616"/>
    </ligand>
</feature>
<organism evidence="22 23">
    <name type="scientific">Zostera marina</name>
    <name type="common">Eelgrass</name>
    <dbReference type="NCBI Taxonomy" id="29655"/>
    <lineage>
        <taxon>Eukaryota</taxon>
        <taxon>Viridiplantae</taxon>
        <taxon>Streptophyta</taxon>
        <taxon>Embryophyta</taxon>
        <taxon>Tracheophyta</taxon>
        <taxon>Spermatophyta</taxon>
        <taxon>Magnoliopsida</taxon>
        <taxon>Liliopsida</taxon>
        <taxon>Zosteraceae</taxon>
        <taxon>Zostera</taxon>
    </lineage>
</organism>
<comment type="catalytic activity">
    <reaction evidence="12">
        <text>[DNA-directed RNA polymerase] + ATP = phospho-[DNA-directed RNA polymerase] + ADP + H(+)</text>
        <dbReference type="Rhea" id="RHEA:10216"/>
        <dbReference type="Rhea" id="RHEA-COMP:11321"/>
        <dbReference type="Rhea" id="RHEA-COMP:11322"/>
        <dbReference type="ChEBI" id="CHEBI:15378"/>
        <dbReference type="ChEBI" id="CHEBI:30616"/>
        <dbReference type="ChEBI" id="CHEBI:43176"/>
        <dbReference type="ChEBI" id="CHEBI:68546"/>
        <dbReference type="ChEBI" id="CHEBI:456216"/>
        <dbReference type="EC" id="2.7.11.23"/>
    </reaction>
</comment>
<dbReference type="EC" id="2.7.11.22" evidence="3"/>
<dbReference type="Pfam" id="PF00069">
    <property type="entry name" value="Pkinase"/>
    <property type="match status" value="1"/>
</dbReference>
<dbReference type="InterPro" id="IPR008271">
    <property type="entry name" value="Ser/Thr_kinase_AS"/>
</dbReference>
<keyword evidence="9 17" id="KW-0067">ATP-binding</keyword>
<dbReference type="Gene3D" id="3.30.200.20">
    <property type="entry name" value="Phosphorylase Kinase, domain 1"/>
    <property type="match status" value="1"/>
</dbReference>
<evidence type="ECO:0000256" key="17">
    <source>
        <dbReference type="PIRSR" id="PIRSR637770-2"/>
    </source>
</evidence>